<name>A0ABX7LQT4_9CAUL</name>
<dbReference type="Proteomes" id="UP000662957">
    <property type="component" value="Chromosome"/>
</dbReference>
<gene>
    <name evidence="1" type="ORF">JX001_16165</name>
</gene>
<keyword evidence="2" id="KW-1185">Reference proteome</keyword>
<reference evidence="1 2" key="1">
    <citation type="submission" date="2021-02" db="EMBL/GenBank/DDBJ databases">
        <title>Brevundimonas sp. CS1 genome sequence.</title>
        <authorList>
            <person name="Lee K."/>
            <person name="Choi Y.-J."/>
            <person name="Son H.-R."/>
        </authorList>
    </citation>
    <scope>NUCLEOTIDE SEQUENCE [LARGE SCALE GENOMIC DNA]</scope>
    <source>
        <strain evidence="1 2">CS1</strain>
    </source>
</reference>
<protein>
    <submittedName>
        <fullName evidence="1">Uncharacterized protein</fullName>
    </submittedName>
</protein>
<accession>A0ABX7LQT4</accession>
<evidence type="ECO:0000313" key="1">
    <source>
        <dbReference type="EMBL" id="QSF54252.1"/>
    </source>
</evidence>
<evidence type="ECO:0000313" key="2">
    <source>
        <dbReference type="Proteomes" id="UP000662957"/>
    </source>
</evidence>
<sequence>MVGSVESRACQPRLDGVQRAHVATVRAAGVGQALANDLDHADGFDGRGRGVIEKRGLCRFHWRQIQLDQQVLAAGGQR</sequence>
<organism evidence="1 2">
    <name type="scientific">Brevundimonas fontaquae</name>
    <dbReference type="NCBI Taxonomy" id="2813778"/>
    <lineage>
        <taxon>Bacteria</taxon>
        <taxon>Pseudomonadati</taxon>
        <taxon>Pseudomonadota</taxon>
        <taxon>Alphaproteobacteria</taxon>
        <taxon>Caulobacterales</taxon>
        <taxon>Caulobacteraceae</taxon>
        <taxon>Brevundimonas</taxon>
    </lineage>
</organism>
<dbReference type="EMBL" id="CP070968">
    <property type="protein sequence ID" value="QSF54252.1"/>
    <property type="molecule type" value="Genomic_DNA"/>
</dbReference>
<proteinExistence type="predicted"/>